<dbReference type="Pfam" id="PF02212">
    <property type="entry name" value="GED"/>
    <property type="match status" value="1"/>
</dbReference>
<evidence type="ECO:0000259" key="2">
    <source>
        <dbReference type="PROSITE" id="PS51718"/>
    </source>
</evidence>
<dbReference type="InterPro" id="IPR022812">
    <property type="entry name" value="Dynamin"/>
</dbReference>
<proteinExistence type="predicted"/>
<feature type="domain" description="Dynamin-type G" evidence="2">
    <location>
        <begin position="32"/>
        <end position="321"/>
    </location>
</feature>
<dbReference type="GO" id="GO:0048312">
    <property type="term" value="P:intracellular distribution of mitochondria"/>
    <property type="evidence" value="ECO:0007669"/>
    <property type="project" value="TreeGrafter"/>
</dbReference>
<dbReference type="GO" id="GO:0016020">
    <property type="term" value="C:membrane"/>
    <property type="evidence" value="ECO:0007669"/>
    <property type="project" value="TreeGrafter"/>
</dbReference>
<dbReference type="GO" id="GO:0008017">
    <property type="term" value="F:microtubule binding"/>
    <property type="evidence" value="ECO:0007669"/>
    <property type="project" value="TreeGrafter"/>
</dbReference>
<dbReference type="GO" id="GO:0005525">
    <property type="term" value="F:GTP binding"/>
    <property type="evidence" value="ECO:0007669"/>
    <property type="project" value="InterPro"/>
</dbReference>
<dbReference type="GO" id="GO:0005874">
    <property type="term" value="C:microtubule"/>
    <property type="evidence" value="ECO:0007669"/>
    <property type="project" value="TreeGrafter"/>
</dbReference>
<name>A0AAX6MBI8_9PEZI</name>
<dbReference type="GO" id="GO:0000266">
    <property type="term" value="P:mitochondrial fission"/>
    <property type="evidence" value="ECO:0007669"/>
    <property type="project" value="TreeGrafter"/>
</dbReference>
<accession>A0AAX6MBI8</accession>
<dbReference type="PANTHER" id="PTHR11566">
    <property type="entry name" value="DYNAMIN"/>
    <property type="match status" value="1"/>
</dbReference>
<evidence type="ECO:0000313" key="3">
    <source>
        <dbReference type="EMBL" id="KAK6949551.1"/>
    </source>
</evidence>
<dbReference type="InterPro" id="IPR001401">
    <property type="entry name" value="Dynamin_GTPase"/>
</dbReference>
<dbReference type="EMBL" id="JBANMG010000009">
    <property type="protein sequence ID" value="KAK6949551.1"/>
    <property type="molecule type" value="Genomic_DNA"/>
</dbReference>
<dbReference type="GO" id="GO:0006897">
    <property type="term" value="P:endocytosis"/>
    <property type="evidence" value="ECO:0007669"/>
    <property type="project" value="TreeGrafter"/>
</dbReference>
<dbReference type="InterPro" id="IPR020850">
    <property type="entry name" value="GED_dom"/>
</dbReference>
<dbReference type="GO" id="GO:0016559">
    <property type="term" value="P:peroxisome fission"/>
    <property type="evidence" value="ECO:0007669"/>
    <property type="project" value="TreeGrafter"/>
</dbReference>
<organism evidence="3 4">
    <name type="scientific">Daldinia eschscholtzii</name>
    <dbReference type="NCBI Taxonomy" id="292717"/>
    <lineage>
        <taxon>Eukaryota</taxon>
        <taxon>Fungi</taxon>
        <taxon>Dikarya</taxon>
        <taxon>Ascomycota</taxon>
        <taxon>Pezizomycotina</taxon>
        <taxon>Sordariomycetes</taxon>
        <taxon>Xylariomycetidae</taxon>
        <taxon>Xylariales</taxon>
        <taxon>Hypoxylaceae</taxon>
        <taxon>Daldinia</taxon>
    </lineage>
</organism>
<dbReference type="Gene3D" id="1.20.120.1240">
    <property type="entry name" value="Dynamin, middle domain"/>
    <property type="match status" value="1"/>
</dbReference>
<evidence type="ECO:0000259" key="1">
    <source>
        <dbReference type="PROSITE" id="PS51388"/>
    </source>
</evidence>
<dbReference type="PROSITE" id="PS51718">
    <property type="entry name" value="G_DYNAMIN_2"/>
    <property type="match status" value="1"/>
</dbReference>
<comment type="caution">
    <text evidence="3">The sequence shown here is derived from an EMBL/GenBank/DDBJ whole genome shotgun (WGS) entry which is preliminary data.</text>
</comment>
<dbReference type="Proteomes" id="UP001369815">
    <property type="component" value="Unassembled WGS sequence"/>
</dbReference>
<protein>
    <submittedName>
        <fullName evidence="3">Uncharacterized protein</fullName>
    </submittedName>
</protein>
<feature type="domain" description="GED" evidence="1">
    <location>
        <begin position="623"/>
        <end position="711"/>
    </location>
</feature>
<dbReference type="Gene3D" id="3.40.50.300">
    <property type="entry name" value="P-loop containing nucleotide triphosphate hydrolases"/>
    <property type="match status" value="1"/>
</dbReference>
<dbReference type="InterPro" id="IPR027417">
    <property type="entry name" value="P-loop_NTPase"/>
</dbReference>
<dbReference type="InterPro" id="IPR003130">
    <property type="entry name" value="GED"/>
</dbReference>
<dbReference type="GO" id="GO:0003924">
    <property type="term" value="F:GTPase activity"/>
    <property type="evidence" value="ECO:0007669"/>
    <property type="project" value="InterPro"/>
</dbReference>
<dbReference type="SMART" id="SM00053">
    <property type="entry name" value="DYNc"/>
    <property type="match status" value="1"/>
</dbReference>
<evidence type="ECO:0000313" key="4">
    <source>
        <dbReference type="Proteomes" id="UP001369815"/>
    </source>
</evidence>
<dbReference type="AlphaFoldDB" id="A0AAX6MBI8"/>
<dbReference type="InterPro" id="IPR045063">
    <property type="entry name" value="Dynamin_N"/>
</dbReference>
<dbReference type="PROSITE" id="PS51388">
    <property type="entry name" value="GED"/>
    <property type="match status" value="1"/>
</dbReference>
<dbReference type="SUPFAM" id="SSF52540">
    <property type="entry name" value="P-loop containing nucleoside triphosphate hydrolases"/>
    <property type="match status" value="1"/>
</dbReference>
<dbReference type="PRINTS" id="PR00195">
    <property type="entry name" value="DYNAMIN"/>
</dbReference>
<gene>
    <name evidence="3" type="ORF">Daesc_009634</name>
</gene>
<keyword evidence="4" id="KW-1185">Reference proteome</keyword>
<reference evidence="3 4" key="1">
    <citation type="journal article" date="2024" name="Front Chem Biol">
        <title>Unveiling the potential of Daldinia eschscholtzii MFLUCC 19-0629 through bioactivity and bioinformatics studies for enhanced sustainable agriculture production.</title>
        <authorList>
            <person name="Brooks S."/>
            <person name="Weaver J.A."/>
            <person name="Klomchit A."/>
            <person name="Alharthi S.A."/>
            <person name="Onlamun T."/>
            <person name="Nurani R."/>
            <person name="Vong T.K."/>
            <person name="Alberti F."/>
            <person name="Greco C."/>
        </authorList>
    </citation>
    <scope>NUCLEOTIDE SEQUENCE [LARGE SCALE GENOMIC DNA]</scope>
    <source>
        <strain evidence="3">MFLUCC 19-0629</strain>
    </source>
</reference>
<dbReference type="InterPro" id="IPR030381">
    <property type="entry name" value="G_DYNAMIN_dom"/>
</dbReference>
<dbReference type="Pfam" id="PF00350">
    <property type="entry name" value="Dynamin_N"/>
    <property type="match status" value="1"/>
</dbReference>
<dbReference type="GO" id="GO:0005739">
    <property type="term" value="C:mitochondrion"/>
    <property type="evidence" value="ECO:0007669"/>
    <property type="project" value="TreeGrafter"/>
</dbReference>
<sequence length="711" mass="80842">MAKIEVPQAQGLYDPVHLKKLEKLQNLNISYDTRLPQIVVIGGQSAGKSSVLESLSGFPFPRDPICGTRYITEVIYRKHDKDTVVASIEPDRNSTSERTTRLRAFQVNLSPTTRDGMTIPDIFQSASAAMGVCLEVDEARSSISLYSKDVLQVEVTGPKEEYLKIIDCPGTPSEPVQESKIEKHIEASHTIILAVVPCAADVEDDPDFLRLGEADPDGRRSIVVLTKPDLAMESAPGREAVDPVEIIRKVIGPNYLVVRNRGENEATSDLAQRNYVEHAFFNEDPWNQVHNQLYQPLFGARSLRLRVQEFLEERTEQYFIELGKELKARLKHKQKGLELLGETRVNTDRRRIYLSRVAIRFSDIFNRALGPQCAGQLSFSVDFQLCLAAQVQEMSKAFASILFSRGHSSNFEGEEAYCEDEWMSPPYESRGDLFGLHFSIPEDHEYPEIQVLLSEAFYCSRPRASGIMGDIRQIYSDCCGGALGVFNNTILPPLFRNQTRKWVKLTLAHVSNVILVIHDFVYSALRTSCPDRQVLQALWEFHKQGFLDCYRRAIKHAELLLHVECEGDMVVTSNPEFERLLAEYRMERRREAAKPSRDASRYGIGNQEETHRVVPSDFTEEVCNDTHDALKAYYEIARARLVDNIHQQVVTHFLLRGEQSVLQVFTPERVLSMTSEELRSIAEEHPDNARSREELQQEIDNLEKALDVIRA</sequence>
<dbReference type="PANTHER" id="PTHR11566:SF215">
    <property type="entry name" value="DYNAMIN GTPASE"/>
    <property type="match status" value="1"/>
</dbReference>